<evidence type="ECO:0000313" key="2">
    <source>
        <dbReference type="Proteomes" id="UP001497700"/>
    </source>
</evidence>
<keyword evidence="2" id="KW-1185">Reference proteome</keyword>
<gene>
    <name evidence="1" type="ORF">F4820DRAFT_24983</name>
</gene>
<accession>A0ACB9YT47</accession>
<proteinExistence type="predicted"/>
<evidence type="ECO:0000313" key="1">
    <source>
        <dbReference type="EMBL" id="KAI4862377.1"/>
    </source>
</evidence>
<sequence>MDYLSTLSLYGSGLSSQSHASQAALFSAVLGILFHLTIARRIEMEYYMYQLLALLLFAAITVTSAYLLMGVSVFHTIARICIIAGCFSVGTFASMISYRLFFHRLRKFPGPLDSKVSRFFSALRAAKEVKYYKEIAKLNEQYGDFVRTGPREICIVRASAVQAIYGPTSKCRKSTWYTQSSTDHDRASIHMSRDPEKHKQRRKAWDRGFAVKALRTYEPRIKVLVDQLITQFSKQKGAVDATAWSMYLSFDVMGEVGLGQDFGSVSSGTEHSAIKAIHDHLLILGIGSHMPWLLNLASRIPGATAGYAEFFNYCETQVNAKKRNLDLSKYPQDVLSWLLKAVVEKDISASPTAESLNDDARLLIIAGSETSATTLAQILFYLAKFPAVFKKLQERVDAVMPSPADWTYEKTKSIAYVDNIIDEGLRLKPAILSNLYRVTPPQGIQVDEQHIPGDTNVFVPMQRIQTDPRYWKEAAEFVPERFGERRVEMGTDDSPFMPFSLGVYSCPGKSMAIMTMRIALSRIAQEFDISFAPGETGEKFDKEAGDVVTTSLLPLMLQFTPRK</sequence>
<protein>
    <submittedName>
        <fullName evidence="1">Benzoate 4-monooxygenase cytochrome P450</fullName>
    </submittedName>
</protein>
<organism evidence="1 2">
    <name type="scientific">Hypoxylon rubiginosum</name>
    <dbReference type="NCBI Taxonomy" id="110542"/>
    <lineage>
        <taxon>Eukaryota</taxon>
        <taxon>Fungi</taxon>
        <taxon>Dikarya</taxon>
        <taxon>Ascomycota</taxon>
        <taxon>Pezizomycotina</taxon>
        <taxon>Sordariomycetes</taxon>
        <taxon>Xylariomycetidae</taxon>
        <taxon>Xylariales</taxon>
        <taxon>Hypoxylaceae</taxon>
        <taxon>Hypoxylon</taxon>
    </lineage>
</organism>
<dbReference type="EMBL" id="MU393527">
    <property type="protein sequence ID" value="KAI4862377.1"/>
    <property type="molecule type" value="Genomic_DNA"/>
</dbReference>
<reference evidence="1 2" key="1">
    <citation type="journal article" date="2022" name="New Phytol.">
        <title>Ecological generalism drives hyperdiversity of secondary metabolite gene clusters in xylarialean endophytes.</title>
        <authorList>
            <person name="Franco M.E.E."/>
            <person name="Wisecaver J.H."/>
            <person name="Arnold A.E."/>
            <person name="Ju Y.M."/>
            <person name="Slot J.C."/>
            <person name="Ahrendt S."/>
            <person name="Moore L.P."/>
            <person name="Eastman K.E."/>
            <person name="Scott K."/>
            <person name="Konkel Z."/>
            <person name="Mondo S.J."/>
            <person name="Kuo A."/>
            <person name="Hayes R.D."/>
            <person name="Haridas S."/>
            <person name="Andreopoulos B."/>
            <person name="Riley R."/>
            <person name="LaButti K."/>
            <person name="Pangilinan J."/>
            <person name="Lipzen A."/>
            <person name="Amirebrahimi M."/>
            <person name="Yan J."/>
            <person name="Adam C."/>
            <person name="Keymanesh K."/>
            <person name="Ng V."/>
            <person name="Louie K."/>
            <person name="Northen T."/>
            <person name="Drula E."/>
            <person name="Henrissat B."/>
            <person name="Hsieh H.M."/>
            <person name="Youens-Clark K."/>
            <person name="Lutzoni F."/>
            <person name="Miadlikowska J."/>
            <person name="Eastwood D.C."/>
            <person name="Hamelin R.C."/>
            <person name="Grigoriev I.V."/>
            <person name="U'Ren J.M."/>
        </authorList>
    </citation>
    <scope>NUCLEOTIDE SEQUENCE [LARGE SCALE GENOMIC DNA]</scope>
    <source>
        <strain evidence="1 2">CBS 119005</strain>
    </source>
</reference>
<comment type="caution">
    <text evidence="1">The sequence shown here is derived from an EMBL/GenBank/DDBJ whole genome shotgun (WGS) entry which is preliminary data.</text>
</comment>
<name>A0ACB9YT47_9PEZI</name>
<dbReference type="Proteomes" id="UP001497700">
    <property type="component" value="Unassembled WGS sequence"/>
</dbReference>